<feature type="compositionally biased region" description="Pro residues" evidence="1">
    <location>
        <begin position="95"/>
        <end position="107"/>
    </location>
</feature>
<dbReference type="InterPro" id="IPR035992">
    <property type="entry name" value="Ricin_B-like_lectins"/>
</dbReference>
<feature type="region of interest" description="Disordered" evidence="1">
    <location>
        <begin position="158"/>
        <end position="177"/>
    </location>
</feature>
<feature type="region of interest" description="Disordered" evidence="1">
    <location>
        <begin position="94"/>
        <end position="137"/>
    </location>
</feature>
<organism evidence="2 3">
    <name type="scientific">Actinomadura chokoriensis</name>
    <dbReference type="NCBI Taxonomy" id="454156"/>
    <lineage>
        <taxon>Bacteria</taxon>
        <taxon>Bacillati</taxon>
        <taxon>Actinomycetota</taxon>
        <taxon>Actinomycetes</taxon>
        <taxon>Streptosporangiales</taxon>
        <taxon>Thermomonosporaceae</taxon>
        <taxon>Actinomadura</taxon>
    </lineage>
</organism>
<feature type="compositionally biased region" description="Polar residues" evidence="1">
    <location>
        <begin position="159"/>
        <end position="168"/>
    </location>
</feature>
<dbReference type="Gene3D" id="2.80.10.50">
    <property type="match status" value="1"/>
</dbReference>
<dbReference type="SUPFAM" id="SSF50370">
    <property type="entry name" value="Ricin B-like lectins"/>
    <property type="match status" value="1"/>
</dbReference>
<evidence type="ECO:0000313" key="3">
    <source>
        <dbReference type="Proteomes" id="UP001569904"/>
    </source>
</evidence>
<dbReference type="Pfam" id="PF13560">
    <property type="entry name" value="HTH_31"/>
    <property type="match status" value="1"/>
</dbReference>
<evidence type="ECO:0000256" key="1">
    <source>
        <dbReference type="SAM" id="MobiDB-lite"/>
    </source>
</evidence>
<sequence>MNDYEAELDPSSVTTEEQFVVALRRLRERSGLTYKEIERRTSAEGGLPLPASTLATALHRNTVPRRDVVAALVQVCGGDVTRWLTARERLLHPMPIEPSVPSTPPTPSGSSASSEPNESRPAPPEDSASPHRPPSRSTAVFTAALAVAALAVGAVLTRPSESSDGHPQTPTPSPAASGLTLELGGLCLSERPNDKTGLIFLATCEQSFPARRLTQDGEFWRVTTQHPEFGPGCMGVVDASFEPGTPLSDDTCDRIQTDRFTLHRLAGGVQLRPKDHELCVGVKGAPAVRAQVLQLPCDEHAPGQLFTIPGH</sequence>
<feature type="compositionally biased region" description="Low complexity" evidence="1">
    <location>
        <begin position="108"/>
        <end position="120"/>
    </location>
</feature>
<evidence type="ECO:0008006" key="4">
    <source>
        <dbReference type="Google" id="ProtNLM"/>
    </source>
</evidence>
<dbReference type="EMBL" id="JAXCEH010000048">
    <property type="protein sequence ID" value="MFA1559334.1"/>
    <property type="molecule type" value="Genomic_DNA"/>
</dbReference>
<keyword evidence="3" id="KW-1185">Reference proteome</keyword>
<reference evidence="2 3" key="1">
    <citation type="submission" date="2023-11" db="EMBL/GenBank/DDBJ databases">
        <title>Actinomadura monticuli sp. nov., isolated from volcanic ash.</title>
        <authorList>
            <person name="Lee S.D."/>
            <person name="Yang H."/>
            <person name="Kim I.S."/>
        </authorList>
    </citation>
    <scope>NUCLEOTIDE SEQUENCE [LARGE SCALE GENOMIC DNA]</scope>
    <source>
        <strain evidence="2 3">DSM 45346</strain>
    </source>
</reference>
<dbReference type="RefSeq" id="WP_371946350.1">
    <property type="nucleotide sequence ID" value="NZ_JAXCEH010000048.1"/>
</dbReference>
<name>A0ABV4R8V3_9ACTN</name>
<dbReference type="CDD" id="cd00161">
    <property type="entry name" value="beta-trefoil_Ricin-like"/>
    <property type="match status" value="1"/>
</dbReference>
<evidence type="ECO:0000313" key="2">
    <source>
        <dbReference type="EMBL" id="MFA1559334.1"/>
    </source>
</evidence>
<proteinExistence type="predicted"/>
<comment type="caution">
    <text evidence="2">The sequence shown here is derived from an EMBL/GenBank/DDBJ whole genome shotgun (WGS) entry which is preliminary data.</text>
</comment>
<gene>
    <name evidence="2" type="ORF">SM436_37065</name>
</gene>
<dbReference type="Proteomes" id="UP001569904">
    <property type="component" value="Unassembled WGS sequence"/>
</dbReference>
<protein>
    <recommendedName>
        <fullName evidence="4">XRE family transcriptional regulator</fullName>
    </recommendedName>
</protein>
<accession>A0ABV4R8V3</accession>